<protein>
    <submittedName>
        <fullName evidence="4">Alpha-L-glutamate ligase-like protein</fullName>
    </submittedName>
</protein>
<keyword evidence="5" id="KW-1185">Reference proteome</keyword>
<dbReference type="GO" id="GO:0005524">
    <property type="term" value="F:ATP binding"/>
    <property type="evidence" value="ECO:0007669"/>
    <property type="project" value="UniProtKB-UniRule"/>
</dbReference>
<evidence type="ECO:0000256" key="2">
    <source>
        <dbReference type="PROSITE-ProRule" id="PRU00409"/>
    </source>
</evidence>
<dbReference type="PANTHER" id="PTHR21621">
    <property type="entry name" value="RIBOSOMAL PROTEIN S6 MODIFICATION PROTEIN"/>
    <property type="match status" value="1"/>
</dbReference>
<dbReference type="AlphaFoldDB" id="A0A8J7FTS0"/>
<keyword evidence="1" id="KW-0464">Manganese</keyword>
<gene>
    <name evidence="4" type="ORF">IOQ59_19315</name>
</gene>
<name>A0A8J7FTS0_9GAMM</name>
<dbReference type="GO" id="GO:0009432">
    <property type="term" value="P:SOS response"/>
    <property type="evidence" value="ECO:0007669"/>
    <property type="project" value="TreeGrafter"/>
</dbReference>
<evidence type="ECO:0000313" key="5">
    <source>
        <dbReference type="Proteomes" id="UP000640333"/>
    </source>
</evidence>
<dbReference type="NCBIfam" id="TIGR02291">
    <property type="entry name" value="rimK_rel_E_lig"/>
    <property type="match status" value="1"/>
</dbReference>
<dbReference type="GO" id="GO:0018169">
    <property type="term" value="F:ribosomal S6-glutamic acid ligase activity"/>
    <property type="evidence" value="ECO:0007669"/>
    <property type="project" value="TreeGrafter"/>
</dbReference>
<feature type="domain" description="ATP-grasp" evidence="3">
    <location>
        <begin position="45"/>
        <end position="296"/>
    </location>
</feature>
<dbReference type="InterPro" id="IPR039523">
    <property type="entry name" value="RimK-rel_E_lig_ATP-grasp"/>
</dbReference>
<keyword evidence="2" id="KW-0067">ATP-binding</keyword>
<evidence type="ECO:0000313" key="4">
    <source>
        <dbReference type="EMBL" id="MBE9399417.1"/>
    </source>
</evidence>
<dbReference type="PROSITE" id="PS50975">
    <property type="entry name" value="ATP_GRASP"/>
    <property type="match status" value="1"/>
</dbReference>
<dbReference type="Gene3D" id="3.30.470.20">
    <property type="entry name" value="ATP-grasp fold, B domain"/>
    <property type="match status" value="1"/>
</dbReference>
<sequence>MSWLISPRRLRQLGVLGMNQRNIEYIAGHNDRRLFPLVDDKLKTKELAIDAGLSVPKLVGVIRYQHEIRSIKAMLHSQPAFCIKPSKGSGGKGILVIHDHDDQQYFKPNNQALTLTDIMRHTSNILAGLFSLGGQPDKAIIEDLIHFDDQFINYSFEGVPDIRIIVFRGFPVMAMMRLSTATSDGKANLHQGAVGVGIDITTGYASHAVQFDRPVTHHPDTEMPLSEIRIPDWRQLLYMAAHCYEMSGLGYLGVDIVLDARKGPMLLELNARPGLAIQIANHQGLSHRLSDVSALDEHALSPDERVAYVQQHFQDSTA</sequence>
<dbReference type="InterPro" id="IPR011758">
    <property type="entry name" value="RimK-rel_E_lig"/>
</dbReference>
<keyword evidence="4" id="KW-0436">Ligase</keyword>
<accession>A0A8J7FTS0</accession>
<dbReference type="RefSeq" id="WP_193955112.1">
    <property type="nucleotide sequence ID" value="NZ_JADEYS010000027.1"/>
</dbReference>
<dbReference type="EMBL" id="JADEYS010000027">
    <property type="protein sequence ID" value="MBE9399417.1"/>
    <property type="molecule type" value="Genomic_DNA"/>
</dbReference>
<dbReference type="SUPFAM" id="SSF56059">
    <property type="entry name" value="Glutathione synthetase ATP-binding domain-like"/>
    <property type="match status" value="1"/>
</dbReference>
<dbReference type="GO" id="GO:0005737">
    <property type="term" value="C:cytoplasm"/>
    <property type="evidence" value="ECO:0007669"/>
    <property type="project" value="TreeGrafter"/>
</dbReference>
<dbReference type="InterPro" id="IPR011761">
    <property type="entry name" value="ATP-grasp"/>
</dbReference>
<dbReference type="Proteomes" id="UP000640333">
    <property type="component" value="Unassembled WGS sequence"/>
</dbReference>
<dbReference type="PANTHER" id="PTHR21621:SF0">
    <property type="entry name" value="BETA-CITRYLGLUTAMATE SYNTHASE B-RELATED"/>
    <property type="match status" value="1"/>
</dbReference>
<dbReference type="GO" id="GO:0046872">
    <property type="term" value="F:metal ion binding"/>
    <property type="evidence" value="ECO:0007669"/>
    <property type="project" value="InterPro"/>
</dbReference>
<keyword evidence="2" id="KW-0547">Nucleotide-binding</keyword>
<evidence type="ECO:0000259" key="3">
    <source>
        <dbReference type="PROSITE" id="PS50975"/>
    </source>
</evidence>
<dbReference type="Pfam" id="PF14397">
    <property type="entry name" value="ATPgrasp_ST"/>
    <property type="match status" value="1"/>
</dbReference>
<reference evidence="4" key="1">
    <citation type="submission" date="2020-10" db="EMBL/GenBank/DDBJ databases">
        <title>Bacterium isolated from coastal waters sediment.</title>
        <authorList>
            <person name="Chen R.-J."/>
            <person name="Lu D.-C."/>
            <person name="Zhu K.-L."/>
            <person name="Du Z.-J."/>
        </authorList>
    </citation>
    <scope>NUCLEOTIDE SEQUENCE</scope>
    <source>
        <strain evidence="4">N1Y112</strain>
    </source>
</reference>
<comment type="caution">
    <text evidence="4">The sequence shown here is derived from an EMBL/GenBank/DDBJ whole genome shotgun (WGS) entry which is preliminary data.</text>
</comment>
<organism evidence="4 5">
    <name type="scientific">Pontibacterium sinense</name>
    <dbReference type="NCBI Taxonomy" id="2781979"/>
    <lineage>
        <taxon>Bacteria</taxon>
        <taxon>Pseudomonadati</taxon>
        <taxon>Pseudomonadota</taxon>
        <taxon>Gammaproteobacteria</taxon>
        <taxon>Oceanospirillales</taxon>
        <taxon>Oceanospirillaceae</taxon>
        <taxon>Pontibacterium</taxon>
    </lineage>
</organism>
<evidence type="ECO:0000256" key="1">
    <source>
        <dbReference type="ARBA" id="ARBA00023211"/>
    </source>
</evidence>
<proteinExistence type="predicted"/>